<dbReference type="Pfam" id="PF00109">
    <property type="entry name" value="ketoacyl-synt"/>
    <property type="match status" value="1"/>
</dbReference>
<dbReference type="Pfam" id="PF02801">
    <property type="entry name" value="Ketoacyl-synt_C"/>
    <property type="match status" value="1"/>
</dbReference>
<dbReference type="PROSITE" id="PS00606">
    <property type="entry name" value="KS3_1"/>
    <property type="match status" value="1"/>
</dbReference>
<accession>A0ABP9BJR4</accession>
<name>A0ABP9BJR4_9ACTN</name>
<organism evidence="6 7">
    <name type="scientific">Streptomyces sanyensis</name>
    <dbReference type="NCBI Taxonomy" id="568869"/>
    <lineage>
        <taxon>Bacteria</taxon>
        <taxon>Bacillati</taxon>
        <taxon>Actinomycetota</taxon>
        <taxon>Actinomycetes</taxon>
        <taxon>Kitasatosporales</taxon>
        <taxon>Streptomycetaceae</taxon>
        <taxon>Streptomyces</taxon>
    </lineage>
</organism>
<dbReference type="InterPro" id="IPR000794">
    <property type="entry name" value="Beta-ketoacyl_synthase"/>
</dbReference>
<feature type="domain" description="Ketosynthase family 3 (KS3)" evidence="5">
    <location>
        <begin position="1"/>
        <end position="408"/>
    </location>
</feature>
<reference evidence="7" key="1">
    <citation type="journal article" date="2019" name="Int. J. Syst. Evol. Microbiol.">
        <title>The Global Catalogue of Microorganisms (GCM) 10K type strain sequencing project: providing services to taxonomists for standard genome sequencing and annotation.</title>
        <authorList>
            <consortium name="The Broad Institute Genomics Platform"/>
            <consortium name="The Broad Institute Genome Sequencing Center for Infectious Disease"/>
            <person name="Wu L."/>
            <person name="Ma J."/>
        </authorList>
    </citation>
    <scope>NUCLEOTIDE SEQUENCE [LARGE SCALE GENOMIC DNA]</scope>
    <source>
        <strain evidence="7">JCM 18324</strain>
    </source>
</reference>
<keyword evidence="7" id="KW-1185">Reference proteome</keyword>
<evidence type="ECO:0000313" key="7">
    <source>
        <dbReference type="Proteomes" id="UP001501147"/>
    </source>
</evidence>
<dbReference type="SMART" id="SM00825">
    <property type="entry name" value="PKS_KS"/>
    <property type="match status" value="1"/>
</dbReference>
<keyword evidence="2 4" id="KW-0808">Transferase</keyword>
<proteinExistence type="inferred from homology"/>
<dbReference type="Proteomes" id="UP001501147">
    <property type="component" value="Unassembled WGS sequence"/>
</dbReference>
<evidence type="ECO:0000256" key="3">
    <source>
        <dbReference type="ARBA" id="ARBA00023315"/>
    </source>
</evidence>
<gene>
    <name evidence="6" type="primary">fabF</name>
    <name evidence="6" type="ORF">GCM10023329_56540</name>
</gene>
<dbReference type="InterPro" id="IPR020841">
    <property type="entry name" value="PKS_Beta-ketoAc_synthase_dom"/>
</dbReference>
<comment type="similarity">
    <text evidence="1 4">Belongs to the thiolase-like superfamily. Beta-ketoacyl-ACP synthases family.</text>
</comment>
<keyword evidence="3" id="KW-0012">Acyltransferase</keyword>
<dbReference type="InterPro" id="IPR014030">
    <property type="entry name" value="Ketoacyl_synth_N"/>
</dbReference>
<evidence type="ECO:0000256" key="2">
    <source>
        <dbReference type="ARBA" id="ARBA00022679"/>
    </source>
</evidence>
<evidence type="ECO:0000313" key="6">
    <source>
        <dbReference type="EMBL" id="GAA4796447.1"/>
    </source>
</evidence>
<dbReference type="InterPro" id="IPR018201">
    <property type="entry name" value="Ketoacyl_synth_AS"/>
</dbReference>
<evidence type="ECO:0000256" key="4">
    <source>
        <dbReference type="RuleBase" id="RU003694"/>
    </source>
</evidence>
<evidence type="ECO:0000256" key="1">
    <source>
        <dbReference type="ARBA" id="ARBA00008467"/>
    </source>
</evidence>
<evidence type="ECO:0000259" key="5">
    <source>
        <dbReference type="PROSITE" id="PS52004"/>
    </source>
</evidence>
<dbReference type="PANTHER" id="PTHR11712:SF336">
    <property type="entry name" value="3-OXOACYL-[ACYL-CARRIER-PROTEIN] SYNTHASE, MITOCHONDRIAL"/>
    <property type="match status" value="1"/>
</dbReference>
<dbReference type="Gene3D" id="3.40.47.10">
    <property type="match status" value="1"/>
</dbReference>
<dbReference type="RefSeq" id="WP_345616351.1">
    <property type="nucleotide sequence ID" value="NZ_BAABJV010000028.1"/>
</dbReference>
<comment type="caution">
    <text evidence="6">The sequence shown here is derived from an EMBL/GenBank/DDBJ whole genome shotgun (WGS) entry which is preliminary data.</text>
</comment>
<dbReference type="InterPro" id="IPR014031">
    <property type="entry name" value="Ketoacyl_synth_C"/>
</dbReference>
<dbReference type="CDD" id="cd00834">
    <property type="entry name" value="KAS_I_II"/>
    <property type="match status" value="1"/>
</dbReference>
<dbReference type="PANTHER" id="PTHR11712">
    <property type="entry name" value="POLYKETIDE SYNTHASE-RELATED"/>
    <property type="match status" value="1"/>
</dbReference>
<dbReference type="EMBL" id="BAABJV010000028">
    <property type="protein sequence ID" value="GAA4796447.1"/>
    <property type="molecule type" value="Genomic_DNA"/>
</dbReference>
<sequence length="409" mass="42232">MGSYVTGLGALTPLGNSVSGTWDAMVAGRSGISSITSFDTGDCPVTIGGEIRGFEPAAHMPRTEVRRMDPYARYAVAAAHEALRQAGVAPGVCPPERISILVGSGYGTTKLDADAVRVFDAKGARAVRPYLSAYAAIDIVTAYLSMELGAMGESFAVSAACASGTVVIGEAHRLIERGDADIVVAIGAEDSMSGKDLALTAATRALTSTHNDDPAAASRPFDRARDGFVLSSGAGAVVLESEDSVRRRGSTPLARILGYGAASDAHHITAPHPEGLGARFAMRRALAAARTDPSGIDYVNAHGTSTQLNDRTETLAIQAELGGRAREIPVSSTKSTTGHMIGAAGAVELIACVKALETGLVPPTVNCDDPEFPEMNYVAHTAQEHPLRVAMSNSFGFGGHNAVLVVAAC</sequence>
<dbReference type="SUPFAM" id="SSF53901">
    <property type="entry name" value="Thiolase-like"/>
    <property type="match status" value="2"/>
</dbReference>
<dbReference type="PROSITE" id="PS52004">
    <property type="entry name" value="KS3_2"/>
    <property type="match status" value="1"/>
</dbReference>
<protein>
    <submittedName>
        <fullName evidence="6">Beta-ketoacyl-ACP synthase II</fullName>
    </submittedName>
</protein>
<dbReference type="InterPro" id="IPR016039">
    <property type="entry name" value="Thiolase-like"/>
</dbReference>
<dbReference type="NCBIfam" id="NF005589">
    <property type="entry name" value="PRK07314.1"/>
    <property type="match status" value="1"/>
</dbReference>